<dbReference type="Gene3D" id="2.40.50.100">
    <property type="match status" value="1"/>
</dbReference>
<dbReference type="AlphaFoldDB" id="D3DJE3"/>
<dbReference type="InterPro" id="IPR000089">
    <property type="entry name" value="Biotin_lipoyl"/>
</dbReference>
<comment type="cofactor">
    <cofactor evidence="1 4">
        <name>(R)-lipoate</name>
        <dbReference type="ChEBI" id="CHEBI:83088"/>
    </cofactor>
</comment>
<dbReference type="EMBL" id="AP011112">
    <property type="protein sequence ID" value="BAI69945.1"/>
    <property type="molecule type" value="Genomic_DNA"/>
</dbReference>
<dbReference type="GO" id="GO:0016746">
    <property type="term" value="F:acyltransferase activity"/>
    <property type="evidence" value="ECO:0007669"/>
    <property type="project" value="UniProtKB-KW"/>
</dbReference>
<evidence type="ECO:0000256" key="4">
    <source>
        <dbReference type="RuleBase" id="RU003423"/>
    </source>
</evidence>
<evidence type="ECO:0000256" key="2">
    <source>
        <dbReference type="ARBA" id="ARBA00007317"/>
    </source>
</evidence>
<dbReference type="PANTHER" id="PTHR23151">
    <property type="entry name" value="DIHYDROLIPOAMIDE ACETYL/SUCCINYL-TRANSFERASE-RELATED"/>
    <property type="match status" value="1"/>
</dbReference>
<sequence length="414" mass="47203">MDYEVVMPQFSDTMERGKVVRWLKKEGDYVEKGEVLAEIEAEKAVMELQSFRSGILKKITVNEGEEVPVKTTIAIIELTEKRPVVEKPQEIKKPEEKPVEKVVEKKVEEIKPVERIELPPGLASAYAKVLASQYGIDLQELQKEGRLPSPAHEKDIMELLSERYFTPKALETLRDYHLDPKRLVEFFKGEKITEDMLLEYIEEFNIPKRVPISSVQKSLIANLTRSIKHPHFRIYETFDLSLIPWDKDITLTHWLIKIVGDAMMYFDRLRATVEEDHYLITPNADVGVAISVDDELYAPVIRKVNKKSLLEIAKEARELREKAQAGKLTLEDVKGGTLTISNMGMFGIASFDAVIPYGQVCIVSVGALDENGRASINFTFDHRVVNGTHGALFVKHLKEKVLDRNYIKSLKRGL</sequence>
<proteinExistence type="inferred from homology"/>
<keyword evidence="4" id="KW-0808">Transferase</keyword>
<dbReference type="Pfam" id="PF00198">
    <property type="entry name" value="2-oxoacid_dh"/>
    <property type="match status" value="1"/>
</dbReference>
<dbReference type="Gene3D" id="3.30.559.10">
    <property type="entry name" value="Chloramphenicol acetyltransferase-like domain"/>
    <property type="match status" value="1"/>
</dbReference>
<dbReference type="PROSITE" id="PS00189">
    <property type="entry name" value="LIPOYL"/>
    <property type="match status" value="1"/>
</dbReference>
<dbReference type="InterPro" id="IPR023213">
    <property type="entry name" value="CAT-like_dom_sf"/>
</dbReference>
<dbReference type="GO" id="GO:0006086">
    <property type="term" value="P:pyruvate decarboxylation to acetyl-CoA"/>
    <property type="evidence" value="ECO:0007669"/>
    <property type="project" value="InterPro"/>
</dbReference>
<dbReference type="SUPFAM" id="SSF51230">
    <property type="entry name" value="Single hybrid motif"/>
    <property type="match status" value="1"/>
</dbReference>
<comment type="similarity">
    <text evidence="2 4">Belongs to the 2-oxoacid dehydrogenase family.</text>
</comment>
<dbReference type="RefSeq" id="WP_012964125.1">
    <property type="nucleotide sequence ID" value="NC_013799.1"/>
</dbReference>
<dbReference type="eggNOG" id="COG0508">
    <property type="taxonomic scope" value="Bacteria"/>
</dbReference>
<dbReference type="PROSITE" id="PS50968">
    <property type="entry name" value="BIOTINYL_LIPOYL"/>
    <property type="match status" value="1"/>
</dbReference>
<dbReference type="SUPFAM" id="SSF52777">
    <property type="entry name" value="CoA-dependent acyltransferases"/>
    <property type="match status" value="1"/>
</dbReference>
<dbReference type="KEGG" id="hth:HTH_1495"/>
<dbReference type="Proteomes" id="UP000002574">
    <property type="component" value="Chromosome"/>
</dbReference>
<accession>D3DJE3</accession>
<dbReference type="InterPro" id="IPR011053">
    <property type="entry name" value="Single_hybrid_motif"/>
</dbReference>
<dbReference type="InterPro" id="IPR045257">
    <property type="entry name" value="E2/Pdx1"/>
</dbReference>
<dbReference type="CDD" id="cd06849">
    <property type="entry name" value="lipoyl_domain"/>
    <property type="match status" value="1"/>
</dbReference>
<keyword evidence="3 4" id="KW-0450">Lipoyl</keyword>
<dbReference type="InterPro" id="IPR001078">
    <property type="entry name" value="2-oxoacid_DH_actylTfrase"/>
</dbReference>
<dbReference type="PANTHER" id="PTHR23151:SF90">
    <property type="entry name" value="DIHYDROLIPOYLLYSINE-RESIDUE ACETYLTRANSFERASE COMPONENT OF PYRUVATE DEHYDROGENASE COMPLEX, MITOCHONDRIAL-RELATED"/>
    <property type="match status" value="1"/>
</dbReference>
<evidence type="ECO:0000259" key="5">
    <source>
        <dbReference type="PROSITE" id="PS50968"/>
    </source>
</evidence>
<dbReference type="Pfam" id="PF00364">
    <property type="entry name" value="Biotin_lipoyl"/>
    <property type="match status" value="1"/>
</dbReference>
<protein>
    <recommendedName>
        <fullName evidence="4">Dihydrolipoamide acetyltransferase component of pyruvate dehydrogenase complex</fullName>
        <ecNumber evidence="4">2.3.1.-</ecNumber>
    </recommendedName>
</protein>
<dbReference type="EC" id="2.3.1.-" evidence="4"/>
<gene>
    <name evidence="6" type="ordered locus">HTH_1495</name>
</gene>
<evidence type="ECO:0000256" key="1">
    <source>
        <dbReference type="ARBA" id="ARBA00001938"/>
    </source>
</evidence>
<feature type="domain" description="Lipoyl-binding" evidence="5">
    <location>
        <begin position="2"/>
        <end position="77"/>
    </location>
</feature>
<reference evidence="6 7" key="1">
    <citation type="journal article" date="2010" name="J. Bacteriol.">
        <title>Complete genome sequence of the thermophilic, obligately chemolithoautotrophic hydrogen-oxidizing bacterium Hydrogenobacter thermophilus TK-6.</title>
        <authorList>
            <person name="Arai H."/>
            <person name="Kanbe H."/>
            <person name="Ishii M."/>
            <person name="Igarashi Y."/>
        </authorList>
    </citation>
    <scope>NUCLEOTIDE SEQUENCE [LARGE SCALE GENOMIC DNA]</scope>
    <source>
        <strain evidence="7">DSM 6534 / IAM 12695 / TK-6 [Tokyo]</strain>
    </source>
</reference>
<keyword evidence="4" id="KW-0012">Acyltransferase</keyword>
<dbReference type="InterPro" id="IPR003016">
    <property type="entry name" value="2-oxoA_DH_lipoyl-BS"/>
</dbReference>
<keyword evidence="7" id="KW-1185">Reference proteome</keyword>
<organism evidence="6 7">
    <name type="scientific">Hydrogenobacter thermophilus (strain DSM 6534 / IAM 12695 / TK-6)</name>
    <dbReference type="NCBI Taxonomy" id="608538"/>
    <lineage>
        <taxon>Bacteria</taxon>
        <taxon>Pseudomonadati</taxon>
        <taxon>Aquificota</taxon>
        <taxon>Aquificia</taxon>
        <taxon>Aquificales</taxon>
        <taxon>Aquificaceae</taxon>
        <taxon>Hydrogenobacter</taxon>
    </lineage>
</organism>
<dbReference type="STRING" id="608538.HTH_1495"/>
<evidence type="ECO:0000256" key="3">
    <source>
        <dbReference type="ARBA" id="ARBA00022823"/>
    </source>
</evidence>
<name>D3DJE3_HYDTT</name>
<keyword evidence="6" id="KW-0670">Pyruvate</keyword>
<dbReference type="KEGG" id="hte:Hydth_1483"/>
<evidence type="ECO:0000313" key="6">
    <source>
        <dbReference type="EMBL" id="BAI69945.1"/>
    </source>
</evidence>
<evidence type="ECO:0000313" key="7">
    <source>
        <dbReference type="Proteomes" id="UP000002574"/>
    </source>
</evidence>
<dbReference type="OrthoDB" id="9805770at2"/>
<dbReference type="GO" id="GO:0045254">
    <property type="term" value="C:pyruvate dehydrogenase complex"/>
    <property type="evidence" value="ECO:0007669"/>
    <property type="project" value="InterPro"/>
</dbReference>